<dbReference type="InterPro" id="IPR050300">
    <property type="entry name" value="GDXG_lipolytic_enzyme"/>
</dbReference>
<reference evidence="6" key="1">
    <citation type="submission" date="2020-09" db="EMBL/GenBank/DDBJ databases">
        <title>Pelagicoccus enzymogenes sp. nov. with an EPS production, isolated from marine sediment.</title>
        <authorList>
            <person name="Feng X."/>
        </authorList>
    </citation>
    <scope>NUCLEOTIDE SEQUENCE</scope>
    <source>
        <strain evidence="6">NFK12</strain>
    </source>
</reference>
<dbReference type="InterPro" id="IPR029058">
    <property type="entry name" value="AB_hydrolase_fold"/>
</dbReference>
<evidence type="ECO:0000259" key="5">
    <source>
        <dbReference type="Pfam" id="PF07859"/>
    </source>
</evidence>
<dbReference type="InterPro" id="IPR013094">
    <property type="entry name" value="AB_hydrolase_3"/>
</dbReference>
<dbReference type="InterPro" id="IPR002925">
    <property type="entry name" value="Dienelactn_hydro"/>
</dbReference>
<keyword evidence="7" id="KW-1185">Reference proteome</keyword>
<dbReference type="PANTHER" id="PTHR48081:SF30">
    <property type="entry name" value="ACETYL-HYDROLASE LIPR-RELATED"/>
    <property type="match status" value="1"/>
</dbReference>
<evidence type="ECO:0000313" key="7">
    <source>
        <dbReference type="Proteomes" id="UP000622317"/>
    </source>
</evidence>
<proteinExistence type="inferred from homology"/>
<dbReference type="AlphaFoldDB" id="A0A927FBA1"/>
<accession>A0A927FBA1</accession>
<gene>
    <name evidence="6" type="ORF">IEN85_17245</name>
</gene>
<organism evidence="6 7">
    <name type="scientific">Pelagicoccus enzymogenes</name>
    <dbReference type="NCBI Taxonomy" id="2773457"/>
    <lineage>
        <taxon>Bacteria</taxon>
        <taxon>Pseudomonadati</taxon>
        <taxon>Verrucomicrobiota</taxon>
        <taxon>Opitutia</taxon>
        <taxon>Puniceicoccales</taxon>
        <taxon>Pelagicoccaceae</taxon>
        <taxon>Pelagicoccus</taxon>
    </lineage>
</organism>
<keyword evidence="2 6" id="KW-0378">Hydrolase</keyword>
<evidence type="ECO:0000256" key="2">
    <source>
        <dbReference type="ARBA" id="ARBA00022801"/>
    </source>
</evidence>
<feature type="chain" id="PRO_5037986433" evidence="3">
    <location>
        <begin position="28"/>
        <end position="290"/>
    </location>
</feature>
<dbReference type="GO" id="GO:0004806">
    <property type="term" value="F:triacylglycerol lipase activity"/>
    <property type="evidence" value="ECO:0007669"/>
    <property type="project" value="TreeGrafter"/>
</dbReference>
<sequence length="290" mass="30899">MVPRPLPALRSCLLGCCLIFLAAAASAEPPPTPQGYDGAEAYAYREGENAMLLHIVKPEGWKPGDKRSALVHFFGGGWVKGSPDKSIGWARSLAKRGMVGIAPDYRVKDRFGTTPYEAVADARAAFRWVQENAEKLGIDPGRIAVSGSSAGGHLALWTAIAHSPYGSSPEEAPLGPPAALILFSPVSNTSKDLGYAAKRFGENGLSVSSIDQLDPQMPPLLLFHGDADTVVPQAQSIALDAKYRATGNQCQFVSIPGGSHSFSSDLPEWKTKSRALMNAFLEQQTLLPAQ</sequence>
<dbReference type="Proteomes" id="UP000622317">
    <property type="component" value="Unassembled WGS sequence"/>
</dbReference>
<comment type="caution">
    <text evidence="6">The sequence shown here is derived from an EMBL/GenBank/DDBJ whole genome shotgun (WGS) entry which is preliminary data.</text>
</comment>
<feature type="signal peptide" evidence="3">
    <location>
        <begin position="1"/>
        <end position="27"/>
    </location>
</feature>
<dbReference type="RefSeq" id="WP_191618348.1">
    <property type="nucleotide sequence ID" value="NZ_JACYFG010000040.1"/>
</dbReference>
<evidence type="ECO:0000256" key="1">
    <source>
        <dbReference type="ARBA" id="ARBA00010515"/>
    </source>
</evidence>
<protein>
    <submittedName>
        <fullName evidence="6">Alpha/beta hydrolase</fullName>
    </submittedName>
</protein>
<feature type="domain" description="Alpha/beta hydrolase fold-3" evidence="5">
    <location>
        <begin position="70"/>
        <end position="190"/>
    </location>
</feature>
<dbReference type="SUPFAM" id="SSF53474">
    <property type="entry name" value="alpha/beta-Hydrolases"/>
    <property type="match status" value="1"/>
</dbReference>
<name>A0A927FBA1_9BACT</name>
<dbReference type="Gene3D" id="3.40.50.1820">
    <property type="entry name" value="alpha/beta hydrolase"/>
    <property type="match status" value="1"/>
</dbReference>
<dbReference type="Pfam" id="PF01738">
    <property type="entry name" value="DLH"/>
    <property type="match status" value="1"/>
</dbReference>
<keyword evidence="3" id="KW-0732">Signal</keyword>
<dbReference type="Pfam" id="PF07859">
    <property type="entry name" value="Abhydrolase_3"/>
    <property type="match status" value="1"/>
</dbReference>
<evidence type="ECO:0000256" key="3">
    <source>
        <dbReference type="SAM" id="SignalP"/>
    </source>
</evidence>
<dbReference type="PANTHER" id="PTHR48081">
    <property type="entry name" value="AB HYDROLASE SUPERFAMILY PROTEIN C4A8.06C"/>
    <property type="match status" value="1"/>
</dbReference>
<evidence type="ECO:0000313" key="6">
    <source>
        <dbReference type="EMBL" id="MBD5781249.1"/>
    </source>
</evidence>
<dbReference type="EMBL" id="JACYFG010000040">
    <property type="protein sequence ID" value="MBD5781249.1"/>
    <property type="molecule type" value="Genomic_DNA"/>
</dbReference>
<comment type="similarity">
    <text evidence="1">Belongs to the 'GDXG' lipolytic enzyme family.</text>
</comment>
<feature type="domain" description="Dienelactone hydrolase" evidence="4">
    <location>
        <begin position="216"/>
        <end position="279"/>
    </location>
</feature>
<evidence type="ECO:0000259" key="4">
    <source>
        <dbReference type="Pfam" id="PF01738"/>
    </source>
</evidence>